<evidence type="ECO:0000313" key="2">
    <source>
        <dbReference type="Proteomes" id="UP000033354"/>
    </source>
</evidence>
<accession>A0AAW3HEC1</accession>
<dbReference type="AlphaFoldDB" id="A0AAW3HEC1"/>
<protein>
    <recommendedName>
        <fullName evidence="3">Ig-like domain-containing protein</fullName>
    </recommendedName>
</protein>
<sequence length="318" mass="35524">MKDIKKDVIDVPFTTSTTESTTIYQYTATEDMMFLAEIMDSTYYPVSLELYQTDSQTASQIVFEYQYSIGADRGYVFMPAGSQWSFEMSLTHTAASGTISFQFTPAAEASIPFSLPPQSRTLLTSFTAPIYSNMELALYAASAFPLDAQVVDKAGNVLGAYSYMSDPYMHVSWFFNGTTFEPGSEYDIYISNPADSGSDVSGYFILELLLTENDSAQFTLPADKLPQTVYTRVSPSDEYITKVTLAEASDLPVILQITNGDLVMEHEFFIAGQQWQPDQIVYFKFNSETQFNLINNTSPLTAVNGQLDFIFTPHNNME</sequence>
<dbReference type="GeneID" id="63143154"/>
<evidence type="ECO:0008006" key="3">
    <source>
        <dbReference type="Google" id="ProtNLM"/>
    </source>
</evidence>
<gene>
    <name evidence="1" type="ORF">SG71_16640</name>
</gene>
<organism evidence="1 2">
    <name type="scientific">Enterobacter chengduensis</name>
    <dbReference type="NCBI Taxonomy" id="2494701"/>
    <lineage>
        <taxon>Bacteria</taxon>
        <taxon>Pseudomonadati</taxon>
        <taxon>Pseudomonadota</taxon>
        <taxon>Gammaproteobacteria</taxon>
        <taxon>Enterobacterales</taxon>
        <taxon>Enterobacteriaceae</taxon>
        <taxon>Enterobacter</taxon>
        <taxon>Enterobacter cloacae complex</taxon>
    </lineage>
</organism>
<reference evidence="1 2" key="1">
    <citation type="submission" date="2015-02" db="EMBL/GenBank/DDBJ databases">
        <authorList>
            <person name="Adams M."/>
            <person name="Sutton G."/>
            <person name="Nelson K."/>
            <person name="Bonomo R."/>
            <person name="McCorrison J."/>
            <person name="Sanka R."/>
            <person name="Brinkac L."/>
            <person name="Nierman W."/>
        </authorList>
    </citation>
    <scope>NUCLEOTIDE SEQUENCE [LARGE SCALE GENOMIC DNA]</scope>
    <source>
        <strain evidence="1 2">CIDEIMsCOL9</strain>
    </source>
</reference>
<evidence type="ECO:0000313" key="1">
    <source>
        <dbReference type="EMBL" id="KJX35066.1"/>
    </source>
</evidence>
<dbReference type="EMBL" id="JZKT01000024">
    <property type="protein sequence ID" value="KJX35066.1"/>
    <property type="molecule type" value="Genomic_DNA"/>
</dbReference>
<keyword evidence="2" id="KW-1185">Reference proteome</keyword>
<comment type="caution">
    <text evidence="1">The sequence shown here is derived from an EMBL/GenBank/DDBJ whole genome shotgun (WGS) entry which is preliminary data.</text>
</comment>
<proteinExistence type="predicted"/>
<dbReference type="RefSeq" id="WP_032641562.1">
    <property type="nucleotide sequence ID" value="NZ_CP043318.1"/>
</dbReference>
<name>A0AAW3HEC1_9ENTR</name>
<dbReference type="Proteomes" id="UP000033354">
    <property type="component" value="Unassembled WGS sequence"/>
</dbReference>